<feature type="compositionally biased region" description="Basic and acidic residues" evidence="1">
    <location>
        <begin position="1"/>
        <end position="16"/>
    </location>
</feature>
<sequence length="118" mass="12863">AHRPSSRDHLDREGQGRRRGRVHPHADDFDGAAFDPRAGLHRHHRPSWCGRPDAGNALRTLAHPARPVRPRADDQGVHCRLHPPHAPPGQRRRGRDLLVGDGGGGGRPADCAGRTGHV</sequence>
<accession>A0A6J4TKC0</accession>
<evidence type="ECO:0000256" key="1">
    <source>
        <dbReference type="SAM" id="MobiDB-lite"/>
    </source>
</evidence>
<feature type="non-terminal residue" evidence="2">
    <location>
        <position position="118"/>
    </location>
</feature>
<name>A0A6J4TKC0_9SPHN</name>
<reference evidence="2" key="1">
    <citation type="submission" date="2020-02" db="EMBL/GenBank/DDBJ databases">
        <authorList>
            <person name="Meier V. D."/>
        </authorList>
    </citation>
    <scope>NUCLEOTIDE SEQUENCE</scope>
    <source>
        <strain evidence="2">AVDCRST_MAG31</strain>
    </source>
</reference>
<organism evidence="2">
    <name type="scientific">uncultured Sphingomonas sp</name>
    <dbReference type="NCBI Taxonomy" id="158754"/>
    <lineage>
        <taxon>Bacteria</taxon>
        <taxon>Pseudomonadati</taxon>
        <taxon>Pseudomonadota</taxon>
        <taxon>Alphaproteobacteria</taxon>
        <taxon>Sphingomonadales</taxon>
        <taxon>Sphingomonadaceae</taxon>
        <taxon>Sphingomonas</taxon>
        <taxon>environmental samples</taxon>
    </lineage>
</organism>
<gene>
    <name evidence="2" type="ORF">AVDCRST_MAG31-1907</name>
</gene>
<feature type="region of interest" description="Disordered" evidence="1">
    <location>
        <begin position="67"/>
        <end position="118"/>
    </location>
</feature>
<protein>
    <submittedName>
        <fullName evidence="2">Uncharacterized protein</fullName>
    </submittedName>
</protein>
<dbReference type="AlphaFoldDB" id="A0A6J4TKC0"/>
<feature type="region of interest" description="Disordered" evidence="1">
    <location>
        <begin position="1"/>
        <end position="52"/>
    </location>
</feature>
<evidence type="ECO:0000313" key="2">
    <source>
        <dbReference type="EMBL" id="CAA9525660.1"/>
    </source>
</evidence>
<proteinExistence type="predicted"/>
<feature type="non-terminal residue" evidence="2">
    <location>
        <position position="1"/>
    </location>
</feature>
<dbReference type="EMBL" id="CADCWA010000152">
    <property type="protein sequence ID" value="CAA9525660.1"/>
    <property type="molecule type" value="Genomic_DNA"/>
</dbReference>